<comment type="cofactor">
    <cofactor evidence="1 13">
        <name>heme</name>
        <dbReference type="ChEBI" id="CHEBI:30413"/>
    </cofactor>
</comment>
<dbReference type="InterPro" id="IPR017972">
    <property type="entry name" value="Cyt_P450_CS"/>
</dbReference>
<evidence type="ECO:0000256" key="12">
    <source>
        <dbReference type="ARBA" id="ARBA00023136"/>
    </source>
</evidence>
<name>A0A8K0DC65_IGNLU</name>
<evidence type="ECO:0000256" key="9">
    <source>
        <dbReference type="ARBA" id="ARBA00023002"/>
    </source>
</evidence>
<dbReference type="GO" id="GO:0016705">
    <property type="term" value="F:oxidoreductase activity, acting on paired donors, with incorporation or reduction of molecular oxygen"/>
    <property type="evidence" value="ECO:0007669"/>
    <property type="project" value="InterPro"/>
</dbReference>
<evidence type="ECO:0000256" key="2">
    <source>
        <dbReference type="ARBA" id="ARBA00004174"/>
    </source>
</evidence>
<feature type="binding site" description="axial binding residue" evidence="13">
    <location>
        <position position="470"/>
    </location>
    <ligand>
        <name>heme</name>
        <dbReference type="ChEBI" id="CHEBI:30413"/>
    </ligand>
    <ligandPart>
        <name>Fe</name>
        <dbReference type="ChEBI" id="CHEBI:18248"/>
    </ligandPart>
</feature>
<evidence type="ECO:0000256" key="1">
    <source>
        <dbReference type="ARBA" id="ARBA00001971"/>
    </source>
</evidence>
<dbReference type="InterPro" id="IPR050476">
    <property type="entry name" value="Insect_CytP450_Detox"/>
</dbReference>
<evidence type="ECO:0000256" key="7">
    <source>
        <dbReference type="ARBA" id="ARBA00022824"/>
    </source>
</evidence>
<proteinExistence type="inferred from homology"/>
<sequence length="527" mass="60917">MLLLVLLGILAILFYFLLIKPHTYWKDRWVAYEKPWPLFGSLFPVISQQQSMAELLQGIYNKYQERYVGLYQFLLPTLILRDPELIKQVAVKEFDSFPEHIMFAPEESDPLWAKNLFAMPGGEEWRDIRAVLSPAFTSSKLKSMFGLITKCATQFIDYIEKQGDCITLDMKDTFTKVTNDIIATTAFGVTCDSFKDPNNEIFIMGKDASNLSGFLISLKFFIAAISPSLARFLKIRFISEPTTNFFRKIIKETVRVREENEIVRPDMIHLLMEARKERLKCDEDELKEHHVSSEDKSNLGKVDRKHKTVITDDVMTAQAVVFFLAGFDTVSTAMSYTAYELALNPEIQNRLQNEIDVTFKKCNGELTYEYLMGMKYLDMVVSETLRKWPPFAVTDRKVVKDFTIEAKYPHEKPLKVDNTVVCQIPIYSLHRDSKYFPDPEKFDPERFNDVNKQDIVPFTYLPFGAGPRNCIGSRFALLEVKVVIFHILSRFEIIPIKETHIPLILSKSNVNPVPDEGFWLGLKPRQK</sequence>
<keyword evidence="11 14" id="KW-0503">Monooxygenase</keyword>
<keyword evidence="7" id="KW-0256">Endoplasmic reticulum</keyword>
<keyword evidence="16" id="KW-1185">Reference proteome</keyword>
<evidence type="ECO:0000256" key="14">
    <source>
        <dbReference type="RuleBase" id="RU000461"/>
    </source>
</evidence>
<dbReference type="PRINTS" id="PR00463">
    <property type="entry name" value="EP450I"/>
</dbReference>
<keyword evidence="10 13" id="KW-0408">Iron</keyword>
<evidence type="ECO:0000256" key="4">
    <source>
        <dbReference type="ARBA" id="ARBA00010617"/>
    </source>
</evidence>
<reference evidence="15" key="1">
    <citation type="submission" date="2019-08" db="EMBL/GenBank/DDBJ databases">
        <title>The genome of the North American firefly Photinus pyralis.</title>
        <authorList>
            <consortium name="Photinus pyralis genome working group"/>
            <person name="Fallon T.R."/>
            <person name="Sander Lower S.E."/>
            <person name="Weng J.-K."/>
        </authorList>
    </citation>
    <scope>NUCLEOTIDE SEQUENCE</scope>
    <source>
        <strain evidence="15">TRF0915ILg1</strain>
        <tissue evidence="15">Whole body</tissue>
    </source>
</reference>
<dbReference type="CDD" id="cd11056">
    <property type="entry name" value="CYP6-like"/>
    <property type="match status" value="1"/>
</dbReference>
<comment type="caution">
    <text evidence="15">The sequence shown here is derived from an EMBL/GenBank/DDBJ whole genome shotgun (WGS) entry which is preliminary data.</text>
</comment>
<evidence type="ECO:0000313" key="15">
    <source>
        <dbReference type="EMBL" id="KAF2898150.1"/>
    </source>
</evidence>
<keyword evidence="5 13" id="KW-0349">Heme</keyword>
<dbReference type="GO" id="GO:0005506">
    <property type="term" value="F:iron ion binding"/>
    <property type="evidence" value="ECO:0007669"/>
    <property type="project" value="InterPro"/>
</dbReference>
<dbReference type="PRINTS" id="PR00385">
    <property type="entry name" value="P450"/>
</dbReference>
<evidence type="ECO:0000256" key="8">
    <source>
        <dbReference type="ARBA" id="ARBA00022848"/>
    </source>
</evidence>
<dbReference type="Proteomes" id="UP000801492">
    <property type="component" value="Unassembled WGS sequence"/>
</dbReference>
<dbReference type="GO" id="GO:0005789">
    <property type="term" value="C:endoplasmic reticulum membrane"/>
    <property type="evidence" value="ECO:0007669"/>
    <property type="project" value="UniProtKB-SubCell"/>
</dbReference>
<evidence type="ECO:0000313" key="16">
    <source>
        <dbReference type="Proteomes" id="UP000801492"/>
    </source>
</evidence>
<dbReference type="GO" id="GO:0004497">
    <property type="term" value="F:monooxygenase activity"/>
    <property type="evidence" value="ECO:0007669"/>
    <property type="project" value="UniProtKB-KW"/>
</dbReference>
<dbReference type="AlphaFoldDB" id="A0A8K0DC65"/>
<dbReference type="OrthoDB" id="2789670at2759"/>
<dbReference type="PANTHER" id="PTHR24292:SF54">
    <property type="entry name" value="CYP9F3-RELATED"/>
    <property type="match status" value="1"/>
</dbReference>
<keyword evidence="9 14" id="KW-0560">Oxidoreductase</keyword>
<dbReference type="SUPFAM" id="SSF48264">
    <property type="entry name" value="Cytochrome P450"/>
    <property type="match status" value="1"/>
</dbReference>
<dbReference type="GO" id="GO:0020037">
    <property type="term" value="F:heme binding"/>
    <property type="evidence" value="ECO:0007669"/>
    <property type="project" value="InterPro"/>
</dbReference>
<comment type="similarity">
    <text evidence="4 14">Belongs to the cytochrome P450 family.</text>
</comment>
<dbReference type="FunFam" id="1.10.630.10:FF:000042">
    <property type="entry name" value="Cytochrome P450"/>
    <property type="match status" value="1"/>
</dbReference>
<keyword evidence="12" id="KW-0472">Membrane</keyword>
<gene>
    <name evidence="15" type="ORF">ILUMI_08020</name>
</gene>
<organism evidence="15 16">
    <name type="scientific">Ignelater luminosus</name>
    <name type="common">Cucubano</name>
    <name type="synonym">Pyrophorus luminosus</name>
    <dbReference type="NCBI Taxonomy" id="2038154"/>
    <lineage>
        <taxon>Eukaryota</taxon>
        <taxon>Metazoa</taxon>
        <taxon>Ecdysozoa</taxon>
        <taxon>Arthropoda</taxon>
        <taxon>Hexapoda</taxon>
        <taxon>Insecta</taxon>
        <taxon>Pterygota</taxon>
        <taxon>Neoptera</taxon>
        <taxon>Endopterygota</taxon>
        <taxon>Coleoptera</taxon>
        <taxon>Polyphaga</taxon>
        <taxon>Elateriformia</taxon>
        <taxon>Elateroidea</taxon>
        <taxon>Elateridae</taxon>
        <taxon>Agrypninae</taxon>
        <taxon>Pyrophorini</taxon>
        <taxon>Ignelater</taxon>
    </lineage>
</organism>
<dbReference type="InterPro" id="IPR002401">
    <property type="entry name" value="Cyt_P450_E_grp-I"/>
</dbReference>
<evidence type="ECO:0000256" key="3">
    <source>
        <dbReference type="ARBA" id="ARBA00004406"/>
    </source>
</evidence>
<dbReference type="EMBL" id="VTPC01003677">
    <property type="protein sequence ID" value="KAF2898150.1"/>
    <property type="molecule type" value="Genomic_DNA"/>
</dbReference>
<comment type="subcellular location">
    <subcellularLocation>
        <location evidence="3">Endoplasmic reticulum membrane</location>
        <topology evidence="3">Peripheral membrane protein</topology>
    </subcellularLocation>
    <subcellularLocation>
        <location evidence="2">Microsome membrane</location>
        <topology evidence="2">Peripheral membrane protein</topology>
    </subcellularLocation>
</comment>
<dbReference type="PROSITE" id="PS00086">
    <property type="entry name" value="CYTOCHROME_P450"/>
    <property type="match status" value="1"/>
</dbReference>
<dbReference type="InterPro" id="IPR036396">
    <property type="entry name" value="Cyt_P450_sf"/>
</dbReference>
<keyword evidence="6 13" id="KW-0479">Metal-binding</keyword>
<evidence type="ECO:0000256" key="13">
    <source>
        <dbReference type="PIRSR" id="PIRSR602401-1"/>
    </source>
</evidence>
<dbReference type="Gene3D" id="1.10.630.10">
    <property type="entry name" value="Cytochrome P450"/>
    <property type="match status" value="1"/>
</dbReference>
<evidence type="ECO:0000256" key="11">
    <source>
        <dbReference type="ARBA" id="ARBA00023033"/>
    </source>
</evidence>
<dbReference type="PANTHER" id="PTHR24292">
    <property type="entry name" value="CYTOCHROME P450"/>
    <property type="match status" value="1"/>
</dbReference>
<keyword evidence="8" id="KW-0492">Microsome</keyword>
<evidence type="ECO:0000256" key="10">
    <source>
        <dbReference type="ARBA" id="ARBA00023004"/>
    </source>
</evidence>
<dbReference type="InterPro" id="IPR001128">
    <property type="entry name" value="Cyt_P450"/>
</dbReference>
<dbReference type="Pfam" id="PF00067">
    <property type="entry name" value="p450"/>
    <property type="match status" value="1"/>
</dbReference>
<protein>
    <recommendedName>
        <fullName evidence="17">Cytochrome P450</fullName>
    </recommendedName>
</protein>
<accession>A0A8K0DC65</accession>
<evidence type="ECO:0008006" key="17">
    <source>
        <dbReference type="Google" id="ProtNLM"/>
    </source>
</evidence>
<evidence type="ECO:0000256" key="6">
    <source>
        <dbReference type="ARBA" id="ARBA00022723"/>
    </source>
</evidence>
<evidence type="ECO:0000256" key="5">
    <source>
        <dbReference type="ARBA" id="ARBA00022617"/>
    </source>
</evidence>